<feature type="region of interest" description="Disordered" evidence="2">
    <location>
        <begin position="174"/>
        <end position="210"/>
    </location>
</feature>
<evidence type="ECO:0000256" key="2">
    <source>
        <dbReference type="SAM" id="MobiDB-lite"/>
    </source>
</evidence>
<dbReference type="InterPro" id="IPR007608">
    <property type="entry name" value="Senescence_reg_S40"/>
</dbReference>
<name>A0AA88RQ80_9ASTE</name>
<comment type="caution">
    <text evidence="3">The sequence shown here is derived from an EMBL/GenBank/DDBJ whole genome shotgun (WGS) entry which is preliminary data.</text>
</comment>
<dbReference type="PANTHER" id="PTHR33083">
    <property type="entry name" value="EXPRESSED PROTEIN"/>
    <property type="match status" value="1"/>
</dbReference>
<dbReference type="EMBL" id="JAVXUO010000676">
    <property type="protein sequence ID" value="KAK2990024.1"/>
    <property type="molecule type" value="Genomic_DNA"/>
</dbReference>
<dbReference type="AlphaFoldDB" id="A0AA88RQ80"/>
<protein>
    <submittedName>
        <fullName evidence="3">Uncharacterized protein</fullName>
    </submittedName>
</protein>
<sequence>MWCYPREDKVLNSYKVSLKSGLYVPHFCQEGRLERPCYVCDPTQNGLEPEKTDKFHYGDRESFEGFIFIEYSAQGESSMEGRYGLYSQGSSGWTSLRNEEFQEADVWAVLKETEDLNSKVGISKESSTFTSRILPTAARMVPRSNKSNPTHEPKLIQQSAPVKIPDWSKIYGKHSKEASKHAPRLDCDDYGGNGGMRGSSDSDEEDNDVDGSMMPPHEWIAKKLAGSQISSFSVCEGVGRTLKGKDQSRELSRRCCNIELVLAFGLGFEAKEDTFQSVLGKEQAYIKPIQDQTSASQVGSQKEGGATKRKIMVIVSEEVEAMNLRVLESTNIPEDYEGLFVFRDLQQPRGDEKPQ</sequence>
<dbReference type="PANTHER" id="PTHR33083:SF103">
    <property type="entry name" value="SENESCENCE REGULATOR"/>
    <property type="match status" value="1"/>
</dbReference>
<dbReference type="Proteomes" id="UP001187471">
    <property type="component" value="Unassembled WGS sequence"/>
</dbReference>
<gene>
    <name evidence="3" type="ORF">RJ640_004702</name>
</gene>
<evidence type="ECO:0000313" key="4">
    <source>
        <dbReference type="Proteomes" id="UP001187471"/>
    </source>
</evidence>
<organism evidence="3 4">
    <name type="scientific">Escallonia rubra</name>
    <dbReference type="NCBI Taxonomy" id="112253"/>
    <lineage>
        <taxon>Eukaryota</taxon>
        <taxon>Viridiplantae</taxon>
        <taxon>Streptophyta</taxon>
        <taxon>Embryophyta</taxon>
        <taxon>Tracheophyta</taxon>
        <taxon>Spermatophyta</taxon>
        <taxon>Magnoliopsida</taxon>
        <taxon>eudicotyledons</taxon>
        <taxon>Gunneridae</taxon>
        <taxon>Pentapetalae</taxon>
        <taxon>asterids</taxon>
        <taxon>campanulids</taxon>
        <taxon>Escalloniales</taxon>
        <taxon>Escalloniaceae</taxon>
        <taxon>Escallonia</taxon>
    </lineage>
</organism>
<evidence type="ECO:0000313" key="3">
    <source>
        <dbReference type="EMBL" id="KAK2990024.1"/>
    </source>
</evidence>
<evidence type="ECO:0000256" key="1">
    <source>
        <dbReference type="ARBA" id="ARBA00034773"/>
    </source>
</evidence>
<comment type="similarity">
    <text evidence="1">Belongs to the senescence regulator S40 family.</text>
</comment>
<feature type="compositionally biased region" description="Basic and acidic residues" evidence="2">
    <location>
        <begin position="174"/>
        <end position="187"/>
    </location>
</feature>
<dbReference type="GO" id="GO:0010150">
    <property type="term" value="P:leaf senescence"/>
    <property type="evidence" value="ECO:0007669"/>
    <property type="project" value="UniProtKB-ARBA"/>
</dbReference>
<keyword evidence="4" id="KW-1185">Reference proteome</keyword>
<accession>A0AA88RQ80</accession>
<reference evidence="3" key="1">
    <citation type="submission" date="2022-12" db="EMBL/GenBank/DDBJ databases">
        <title>Draft genome assemblies for two species of Escallonia (Escalloniales).</title>
        <authorList>
            <person name="Chanderbali A."/>
            <person name="Dervinis C."/>
            <person name="Anghel I."/>
            <person name="Soltis D."/>
            <person name="Soltis P."/>
            <person name="Zapata F."/>
        </authorList>
    </citation>
    <scope>NUCLEOTIDE SEQUENCE</scope>
    <source>
        <strain evidence="3">UCBG92.1500</strain>
        <tissue evidence="3">Leaf</tissue>
    </source>
</reference>
<dbReference type="Pfam" id="PF04520">
    <property type="entry name" value="Senescence_reg"/>
    <property type="match status" value="1"/>
</dbReference>
<proteinExistence type="inferred from homology"/>